<name>A0A4Z0R993_9FIRM</name>
<dbReference type="SUPFAM" id="SSF56059">
    <property type="entry name" value="Glutathione synthetase ATP-binding domain-like"/>
    <property type="match status" value="1"/>
</dbReference>
<evidence type="ECO:0000256" key="2">
    <source>
        <dbReference type="ARBA" id="ARBA00022532"/>
    </source>
</evidence>
<dbReference type="HAMAP" id="MF_00558">
    <property type="entry name" value="Succ_CoA_beta"/>
    <property type="match status" value="1"/>
</dbReference>
<dbReference type="InterPro" id="IPR005809">
    <property type="entry name" value="Succ_CoA_ligase-like_bsu"/>
</dbReference>
<dbReference type="InterPro" id="IPR016102">
    <property type="entry name" value="Succinyl-CoA_synth-like"/>
</dbReference>
<evidence type="ECO:0000313" key="11">
    <source>
        <dbReference type="Proteomes" id="UP000298460"/>
    </source>
</evidence>
<sequence>MKLYEYMAKEIFRNNGIPVPKGQVFNSAEGVGDFVAQIGPVAIKSQVLSGGRGKAGGIKFASDPQEATEKAEELLATEIKGLKVDIILVEQKLTIERELYLAITYDGARRKPLLIASAAGGVEIEQVAEDLLIKRLIDINIGLQPYAAREITRQLGLTGKIAQEVASIMVKLYQLFRKYDAELIEINPLVVVDSQILAADGKMTVDDDAAFRFGEDVLHVEEKTAVEQRAAELGISYVELDGEIGVMANGAGITMATLDLIHEFGSSPRNFMDAGGGSSMQATASALEILLSTQPKALLINIFGGITRCDEVAKAIIQVKESIDIKIPMVIRLVGTNEETGIALLREHGIESYRNIDEAVKKVVAFVKTKGA</sequence>
<organism evidence="10 11">
    <name type="scientific">Desulfosporosinus fructosivorans</name>
    <dbReference type="NCBI Taxonomy" id="2018669"/>
    <lineage>
        <taxon>Bacteria</taxon>
        <taxon>Bacillati</taxon>
        <taxon>Bacillota</taxon>
        <taxon>Clostridia</taxon>
        <taxon>Eubacteriales</taxon>
        <taxon>Desulfitobacteriaceae</taxon>
        <taxon>Desulfosporosinus</taxon>
    </lineage>
</organism>
<dbReference type="Gene3D" id="3.30.470.20">
    <property type="entry name" value="ATP-grasp fold, B domain"/>
    <property type="match status" value="1"/>
</dbReference>
<comment type="caution">
    <text evidence="10">The sequence shown here is derived from an EMBL/GenBank/DDBJ whole genome shotgun (WGS) entry which is preliminary data.</text>
</comment>
<gene>
    <name evidence="7 10" type="primary">sucC</name>
    <name evidence="10" type="ORF">E4K67_09385</name>
</gene>
<evidence type="ECO:0000256" key="5">
    <source>
        <dbReference type="ARBA" id="ARBA00022741"/>
    </source>
</evidence>
<evidence type="ECO:0000259" key="9">
    <source>
        <dbReference type="PROSITE" id="PS50975"/>
    </source>
</evidence>
<dbReference type="PIRSF" id="PIRSF001554">
    <property type="entry name" value="SucCS_beta"/>
    <property type="match status" value="1"/>
</dbReference>
<dbReference type="PROSITE" id="PS50975">
    <property type="entry name" value="ATP_GRASP"/>
    <property type="match status" value="1"/>
</dbReference>
<keyword evidence="2 7" id="KW-0816">Tricarboxylic acid cycle</keyword>
<comment type="similarity">
    <text evidence="1 7">Belongs to the succinate/malate CoA ligase beta subunit family.</text>
</comment>
<evidence type="ECO:0000256" key="8">
    <source>
        <dbReference type="PROSITE-ProRule" id="PRU00409"/>
    </source>
</evidence>
<keyword evidence="5 7" id="KW-0547">Nucleotide-binding</keyword>
<dbReference type="AlphaFoldDB" id="A0A4Z0R993"/>
<feature type="binding site" evidence="7">
    <location>
        <position position="93"/>
    </location>
    <ligand>
        <name>ATP</name>
        <dbReference type="ChEBI" id="CHEBI:30616"/>
    </ligand>
</feature>
<dbReference type="Pfam" id="PF08442">
    <property type="entry name" value="ATP-grasp_2"/>
    <property type="match status" value="1"/>
</dbReference>
<comment type="pathway">
    <text evidence="7">Carbohydrate metabolism; tricarboxylic acid cycle; succinate from succinyl-CoA (ligase route): step 1/1.</text>
</comment>
<dbReference type="GO" id="GO:0004776">
    <property type="term" value="F:succinate-CoA ligase (GDP-forming) activity"/>
    <property type="evidence" value="ECO:0007669"/>
    <property type="project" value="RHEA"/>
</dbReference>
<dbReference type="FunFam" id="3.30.470.20:FF:000002">
    <property type="entry name" value="Succinate--CoA ligase [ADP-forming] subunit beta"/>
    <property type="match status" value="1"/>
</dbReference>
<dbReference type="Gene3D" id="3.30.1490.20">
    <property type="entry name" value="ATP-grasp fold, A domain"/>
    <property type="match status" value="1"/>
</dbReference>
<feature type="binding site" evidence="7">
    <location>
        <position position="187"/>
    </location>
    <ligand>
        <name>Mg(2+)</name>
        <dbReference type="ChEBI" id="CHEBI:18420"/>
    </ligand>
</feature>
<feature type="binding site" evidence="7">
    <location>
        <position position="44"/>
    </location>
    <ligand>
        <name>ATP</name>
        <dbReference type="ChEBI" id="CHEBI:30616"/>
    </ligand>
</feature>
<accession>A0A4Z0R993</accession>
<comment type="function">
    <text evidence="7">Succinyl-CoA synthetase functions in the citric acid cycle (TCA), coupling the hydrolysis of succinyl-CoA to the synthesis of either ATP or GTP and thus represents the only step of substrate-level phosphorylation in the TCA. The beta subunit provides nucleotide specificity of the enzyme and binds the substrate succinate, while the binding sites for coenzyme A and phosphate are found in the alpha subunit.</text>
</comment>
<dbReference type="NCBIfam" id="NF001913">
    <property type="entry name" value="PRK00696.1"/>
    <property type="match status" value="1"/>
</dbReference>
<evidence type="ECO:0000313" key="10">
    <source>
        <dbReference type="EMBL" id="TGE38176.1"/>
    </source>
</evidence>
<dbReference type="Pfam" id="PF00549">
    <property type="entry name" value="Ligase_CoA"/>
    <property type="match status" value="1"/>
</dbReference>
<dbReference type="GO" id="GO:0006099">
    <property type="term" value="P:tricarboxylic acid cycle"/>
    <property type="evidence" value="ECO:0007669"/>
    <property type="project" value="UniProtKB-UniRule"/>
</dbReference>
<dbReference type="InterPro" id="IPR013815">
    <property type="entry name" value="ATP_grasp_subdomain_1"/>
</dbReference>
<dbReference type="RefSeq" id="WP_135546156.1">
    <property type="nucleotide sequence ID" value="NZ_SPQQ01000003.1"/>
</dbReference>
<dbReference type="InterPro" id="IPR013650">
    <property type="entry name" value="ATP-grasp_succ-CoA_synth-type"/>
</dbReference>
<feature type="binding site" evidence="7">
    <location>
        <begin position="51"/>
        <end position="53"/>
    </location>
    <ligand>
        <name>ATP</name>
        <dbReference type="ChEBI" id="CHEBI:30616"/>
    </ligand>
</feature>
<evidence type="ECO:0000256" key="7">
    <source>
        <dbReference type="HAMAP-Rule" id="MF_00558"/>
    </source>
</evidence>
<dbReference type="OrthoDB" id="9802602at2"/>
<keyword evidence="3 7" id="KW-0436">Ligase</keyword>
<comment type="catalytic activity">
    <reaction evidence="7">
        <text>GTP + succinate + CoA = succinyl-CoA + GDP + phosphate</text>
        <dbReference type="Rhea" id="RHEA:22120"/>
        <dbReference type="ChEBI" id="CHEBI:30031"/>
        <dbReference type="ChEBI" id="CHEBI:37565"/>
        <dbReference type="ChEBI" id="CHEBI:43474"/>
        <dbReference type="ChEBI" id="CHEBI:57287"/>
        <dbReference type="ChEBI" id="CHEBI:57292"/>
        <dbReference type="ChEBI" id="CHEBI:58189"/>
    </reaction>
</comment>
<dbReference type="InterPro" id="IPR005811">
    <property type="entry name" value="SUCC_ACL_C"/>
</dbReference>
<evidence type="ECO:0000256" key="6">
    <source>
        <dbReference type="ARBA" id="ARBA00022842"/>
    </source>
</evidence>
<keyword evidence="6 7" id="KW-0460">Magnesium</keyword>
<dbReference type="GO" id="GO:0000287">
    <property type="term" value="F:magnesium ion binding"/>
    <property type="evidence" value="ECO:0007669"/>
    <property type="project" value="UniProtKB-UniRule"/>
</dbReference>
<feature type="binding site" evidence="7">
    <location>
        <position position="249"/>
    </location>
    <ligand>
        <name>substrate</name>
        <note>ligand shared with subunit alpha</note>
    </ligand>
</feature>
<dbReference type="GO" id="GO:0004775">
    <property type="term" value="F:succinate-CoA ligase (ADP-forming) activity"/>
    <property type="evidence" value="ECO:0007669"/>
    <property type="project" value="UniProtKB-UniRule"/>
</dbReference>
<feature type="binding site" evidence="7">
    <location>
        <position position="200"/>
    </location>
    <ligand>
        <name>Mg(2+)</name>
        <dbReference type="ChEBI" id="CHEBI:18420"/>
    </ligand>
</feature>
<comment type="cofactor">
    <cofactor evidence="7">
        <name>Mg(2+)</name>
        <dbReference type="ChEBI" id="CHEBI:18420"/>
    </cofactor>
    <text evidence="7">Binds 1 Mg(2+) ion per subunit.</text>
</comment>
<dbReference type="SUPFAM" id="SSF52210">
    <property type="entry name" value="Succinyl-CoA synthetase domains"/>
    <property type="match status" value="1"/>
</dbReference>
<feature type="binding site" evidence="7">
    <location>
        <position position="90"/>
    </location>
    <ligand>
        <name>ATP</name>
        <dbReference type="ChEBI" id="CHEBI:30616"/>
    </ligand>
</feature>
<evidence type="ECO:0000256" key="1">
    <source>
        <dbReference type="ARBA" id="ARBA00009182"/>
    </source>
</evidence>
<dbReference type="EMBL" id="SPQQ01000003">
    <property type="protein sequence ID" value="TGE38176.1"/>
    <property type="molecule type" value="Genomic_DNA"/>
</dbReference>
<feature type="binding site" evidence="7">
    <location>
        <position position="98"/>
    </location>
    <ligand>
        <name>ATP</name>
        <dbReference type="ChEBI" id="CHEBI:30616"/>
    </ligand>
</feature>
<dbReference type="UniPathway" id="UPA00223">
    <property type="reaction ID" value="UER00999"/>
</dbReference>
<proteinExistence type="inferred from homology"/>
<feature type="domain" description="ATP-grasp" evidence="9">
    <location>
        <begin position="9"/>
        <end position="231"/>
    </location>
</feature>
<comment type="catalytic activity">
    <reaction evidence="7">
        <text>succinate + ATP + CoA = succinyl-CoA + ADP + phosphate</text>
        <dbReference type="Rhea" id="RHEA:17661"/>
        <dbReference type="ChEBI" id="CHEBI:30031"/>
        <dbReference type="ChEBI" id="CHEBI:30616"/>
        <dbReference type="ChEBI" id="CHEBI:43474"/>
        <dbReference type="ChEBI" id="CHEBI:57287"/>
        <dbReference type="ChEBI" id="CHEBI:57292"/>
        <dbReference type="ChEBI" id="CHEBI:456216"/>
        <dbReference type="EC" id="6.2.1.5"/>
    </reaction>
</comment>
<dbReference type="InterPro" id="IPR011761">
    <property type="entry name" value="ATP-grasp"/>
</dbReference>
<keyword evidence="7 8" id="KW-0067">ATP-binding</keyword>
<dbReference type="Proteomes" id="UP000298460">
    <property type="component" value="Unassembled WGS sequence"/>
</dbReference>
<feature type="binding site" evidence="7">
    <location>
        <begin position="305"/>
        <end position="307"/>
    </location>
    <ligand>
        <name>substrate</name>
        <note>ligand shared with subunit alpha</note>
    </ligand>
</feature>
<dbReference type="Gene3D" id="3.40.50.261">
    <property type="entry name" value="Succinyl-CoA synthetase domains"/>
    <property type="match status" value="1"/>
</dbReference>
<dbReference type="EC" id="6.2.1.5" evidence="7"/>
<keyword evidence="4 7" id="KW-0479">Metal-binding</keyword>
<dbReference type="GO" id="GO:0042709">
    <property type="term" value="C:succinate-CoA ligase complex"/>
    <property type="evidence" value="ECO:0007669"/>
    <property type="project" value="TreeGrafter"/>
</dbReference>
<reference evidence="10 11" key="1">
    <citation type="submission" date="2019-03" db="EMBL/GenBank/DDBJ databases">
        <title>Draft Genome Sequence of Desulfosporosinus fructosivorans Strain 63.6F, Isolated from Marine Sediment in the Baltic Sea.</title>
        <authorList>
            <person name="Hausmann B."/>
            <person name="Vandieken V."/>
            <person name="Pjevac P."/>
            <person name="Schreck K."/>
            <person name="Herbold C.W."/>
            <person name="Loy A."/>
        </authorList>
    </citation>
    <scope>NUCLEOTIDE SEQUENCE [LARGE SCALE GENOMIC DNA]</scope>
    <source>
        <strain evidence="10 11">63.6F</strain>
    </source>
</reference>
<dbReference type="GO" id="GO:0005524">
    <property type="term" value="F:ATP binding"/>
    <property type="evidence" value="ECO:0007669"/>
    <property type="project" value="UniProtKB-UniRule"/>
</dbReference>
<keyword evidence="11" id="KW-1185">Reference proteome</keyword>
<evidence type="ECO:0000256" key="4">
    <source>
        <dbReference type="ARBA" id="ARBA00022723"/>
    </source>
</evidence>
<dbReference type="NCBIfam" id="TIGR01016">
    <property type="entry name" value="sucCoAbeta"/>
    <property type="match status" value="1"/>
</dbReference>
<dbReference type="GO" id="GO:0006104">
    <property type="term" value="P:succinyl-CoA metabolic process"/>
    <property type="evidence" value="ECO:0007669"/>
    <property type="project" value="TreeGrafter"/>
</dbReference>
<dbReference type="PANTHER" id="PTHR11815">
    <property type="entry name" value="SUCCINYL-COA SYNTHETASE BETA CHAIN"/>
    <property type="match status" value="1"/>
</dbReference>
<evidence type="ECO:0000256" key="3">
    <source>
        <dbReference type="ARBA" id="ARBA00022598"/>
    </source>
</evidence>
<protein>
    <recommendedName>
        <fullName evidence="7">Succinate--CoA ligase [ADP-forming] subunit beta</fullName>
        <ecNumber evidence="7">6.2.1.5</ecNumber>
    </recommendedName>
    <alternativeName>
        <fullName evidence="7">Succinyl-CoA synthetase subunit beta</fullName>
        <shortName evidence="7">SCS-beta</shortName>
    </alternativeName>
</protein>
<comment type="subunit">
    <text evidence="7">Heterotetramer of two alpha and two beta subunits.</text>
</comment>
<dbReference type="PANTHER" id="PTHR11815:SF10">
    <property type="entry name" value="SUCCINATE--COA LIGASE [GDP-FORMING] SUBUNIT BETA, MITOCHONDRIAL"/>
    <property type="match status" value="1"/>
</dbReference>